<dbReference type="PIRSF" id="PIRSF004990">
    <property type="entry name" value="UCP004990"/>
    <property type="match status" value="1"/>
</dbReference>
<protein>
    <recommendedName>
        <fullName evidence="4">DUF2116 family Zn-ribbon domain-containing protein</fullName>
    </recommendedName>
</protein>
<sequence length="63" mass="7213">MAVDPHKHCPICGTPIPLDELVCSPDCQKVWDARLSQTKRSRLILYVVIAIFLIIWAVMTFMK</sequence>
<keyword evidence="1" id="KW-1133">Transmembrane helix</keyword>
<proteinExistence type="predicted"/>
<evidence type="ECO:0008006" key="4">
    <source>
        <dbReference type="Google" id="ProtNLM"/>
    </source>
</evidence>
<reference evidence="2 3" key="1">
    <citation type="submission" date="2015-04" db="EMBL/GenBank/DDBJ databases">
        <title>The complete genome sequence of the rumen methanogen Methanobrevibacter millerae SM9.</title>
        <authorList>
            <person name="Leahy S.C."/>
            <person name="Kelly W.J."/>
            <person name="Pacheco D.M."/>
            <person name="Li D."/>
            <person name="Altermann E."/>
            <person name="Attwood G.T."/>
        </authorList>
    </citation>
    <scope>NUCLEOTIDE SEQUENCE [LARGE SCALE GENOMIC DNA]</scope>
    <source>
        <strain evidence="2 3">SM9</strain>
    </source>
</reference>
<evidence type="ECO:0000313" key="2">
    <source>
        <dbReference type="EMBL" id="ALT68394.1"/>
    </source>
</evidence>
<name>A0A0U3DQW7_9EURY</name>
<feature type="transmembrane region" description="Helical" evidence="1">
    <location>
        <begin position="43"/>
        <end position="62"/>
    </location>
</feature>
<dbReference type="GeneID" id="26735571"/>
<dbReference type="PATRIC" id="fig|230361.4.peg.617"/>
<dbReference type="KEGG" id="mmil:sm9_0595"/>
<gene>
    <name evidence="2" type="ORF">sm9_0595</name>
</gene>
<dbReference type="InterPro" id="IPR019216">
    <property type="entry name" value="DUF2116_treble_clef"/>
</dbReference>
<organism evidence="2 3">
    <name type="scientific">Methanobrevibacter millerae</name>
    <dbReference type="NCBI Taxonomy" id="230361"/>
    <lineage>
        <taxon>Archaea</taxon>
        <taxon>Methanobacteriati</taxon>
        <taxon>Methanobacteriota</taxon>
        <taxon>Methanomada group</taxon>
        <taxon>Methanobacteria</taxon>
        <taxon>Methanobacteriales</taxon>
        <taxon>Methanobacteriaceae</taxon>
        <taxon>Methanobrevibacter</taxon>
    </lineage>
</organism>
<keyword evidence="1" id="KW-0812">Transmembrane</keyword>
<dbReference type="Pfam" id="PF09889">
    <property type="entry name" value="DUF2116"/>
    <property type="match status" value="1"/>
</dbReference>
<accession>A0A0U3DQW7</accession>
<dbReference type="Proteomes" id="UP000067738">
    <property type="component" value="Chromosome"/>
</dbReference>
<dbReference type="AlphaFoldDB" id="A0A0U3DQW7"/>
<dbReference type="EMBL" id="CP011266">
    <property type="protein sequence ID" value="ALT68394.1"/>
    <property type="molecule type" value="Genomic_DNA"/>
</dbReference>
<keyword evidence="1" id="KW-0472">Membrane</keyword>
<dbReference type="RefSeq" id="WP_058738718.1">
    <property type="nucleotide sequence ID" value="NZ_CP011266.1"/>
</dbReference>
<dbReference type="OrthoDB" id="53264at2157"/>
<evidence type="ECO:0000256" key="1">
    <source>
        <dbReference type="SAM" id="Phobius"/>
    </source>
</evidence>
<evidence type="ECO:0000313" key="3">
    <source>
        <dbReference type="Proteomes" id="UP000067738"/>
    </source>
</evidence>
<keyword evidence="3" id="KW-1185">Reference proteome</keyword>